<reference evidence="2" key="1">
    <citation type="submission" date="2014-11" db="EMBL/GenBank/DDBJ databases">
        <authorList>
            <person name="Amaro Gonzalez C."/>
        </authorList>
    </citation>
    <scope>NUCLEOTIDE SEQUENCE</scope>
</reference>
<dbReference type="EMBL" id="GBXM01046267">
    <property type="protein sequence ID" value="JAH62310.1"/>
    <property type="molecule type" value="Transcribed_RNA"/>
</dbReference>
<sequence length="49" mass="5410">MAFDDTTQGVKRNQRVGGFNLLNLPSFSHDPEVTPPTRKKTAGLPGWVK</sequence>
<organism evidence="2">
    <name type="scientific">Anguilla anguilla</name>
    <name type="common">European freshwater eel</name>
    <name type="synonym">Muraena anguilla</name>
    <dbReference type="NCBI Taxonomy" id="7936"/>
    <lineage>
        <taxon>Eukaryota</taxon>
        <taxon>Metazoa</taxon>
        <taxon>Chordata</taxon>
        <taxon>Craniata</taxon>
        <taxon>Vertebrata</taxon>
        <taxon>Euteleostomi</taxon>
        <taxon>Actinopterygii</taxon>
        <taxon>Neopterygii</taxon>
        <taxon>Teleostei</taxon>
        <taxon>Anguilliformes</taxon>
        <taxon>Anguillidae</taxon>
        <taxon>Anguilla</taxon>
    </lineage>
</organism>
<reference evidence="2" key="2">
    <citation type="journal article" date="2015" name="Fish Shellfish Immunol.">
        <title>Early steps in the European eel (Anguilla anguilla)-Vibrio vulnificus interaction in the gills: Role of the RtxA13 toxin.</title>
        <authorList>
            <person name="Callol A."/>
            <person name="Pajuelo D."/>
            <person name="Ebbesson L."/>
            <person name="Teles M."/>
            <person name="MacKenzie S."/>
            <person name="Amaro C."/>
        </authorList>
    </citation>
    <scope>NUCLEOTIDE SEQUENCE</scope>
</reference>
<protein>
    <submittedName>
        <fullName evidence="2">Uncharacterized protein</fullName>
    </submittedName>
</protein>
<dbReference type="AlphaFoldDB" id="A0A0E9UAV1"/>
<feature type="region of interest" description="Disordered" evidence="1">
    <location>
        <begin position="1"/>
        <end position="49"/>
    </location>
</feature>
<feature type="compositionally biased region" description="Polar residues" evidence="1">
    <location>
        <begin position="1"/>
        <end position="11"/>
    </location>
</feature>
<evidence type="ECO:0000256" key="1">
    <source>
        <dbReference type="SAM" id="MobiDB-lite"/>
    </source>
</evidence>
<accession>A0A0E9UAV1</accession>
<evidence type="ECO:0000313" key="2">
    <source>
        <dbReference type="EMBL" id="JAH62310.1"/>
    </source>
</evidence>
<name>A0A0E9UAV1_ANGAN</name>
<proteinExistence type="predicted"/>